<evidence type="ECO:0000313" key="3">
    <source>
        <dbReference type="Proteomes" id="UP000059680"/>
    </source>
</evidence>
<feature type="region of interest" description="Disordered" evidence="1">
    <location>
        <begin position="1"/>
        <end position="33"/>
    </location>
</feature>
<dbReference type="InParanoid" id="A0A0P0VV84"/>
<reference evidence="2 3" key="2">
    <citation type="journal article" date="2013" name="Plant Cell Physiol.">
        <title>Rice Annotation Project Database (RAP-DB): an integrative and interactive database for rice genomics.</title>
        <authorList>
            <person name="Sakai H."/>
            <person name="Lee S.S."/>
            <person name="Tanaka T."/>
            <person name="Numa H."/>
            <person name="Kim J."/>
            <person name="Kawahara Y."/>
            <person name="Wakimoto H."/>
            <person name="Yang C.C."/>
            <person name="Iwamoto M."/>
            <person name="Abe T."/>
            <person name="Yamada Y."/>
            <person name="Muto A."/>
            <person name="Inokuchi H."/>
            <person name="Ikemura T."/>
            <person name="Matsumoto T."/>
            <person name="Sasaki T."/>
            <person name="Itoh T."/>
        </authorList>
    </citation>
    <scope>NUCLEOTIDE SEQUENCE [LARGE SCALE GENOMIC DNA]</scope>
    <source>
        <strain evidence="3">cv. Nipponbare</strain>
    </source>
</reference>
<evidence type="ECO:0000256" key="1">
    <source>
        <dbReference type="SAM" id="MobiDB-lite"/>
    </source>
</evidence>
<gene>
    <name evidence="2" type="ordered locus">Os03g0239900</name>
    <name evidence="2" type="ORF">OSNPB_030239900</name>
</gene>
<dbReference type="Proteomes" id="UP000059680">
    <property type="component" value="Chromosome 3"/>
</dbReference>
<sequence>MPPPNFANPSAPQPGGSLPLEQAAPPRGASPLVVAPPLLDWRRVKIHRERLYLPPSLATPPPNFANPSAPQPGGSLPLEQAAPPRGASPLAAAQPLLDWRGVEIRRERLDLPPSQ</sequence>
<dbReference type="EMBL" id="AP014959">
    <property type="protein sequence ID" value="BAS83183.1"/>
    <property type="molecule type" value="Genomic_DNA"/>
</dbReference>
<dbReference type="AlphaFoldDB" id="A0A0P0VV84"/>
<reference evidence="3" key="1">
    <citation type="journal article" date="2005" name="Nature">
        <title>The map-based sequence of the rice genome.</title>
        <authorList>
            <consortium name="International rice genome sequencing project (IRGSP)"/>
            <person name="Matsumoto T."/>
            <person name="Wu J."/>
            <person name="Kanamori H."/>
            <person name="Katayose Y."/>
            <person name="Fujisawa M."/>
            <person name="Namiki N."/>
            <person name="Mizuno H."/>
            <person name="Yamamoto K."/>
            <person name="Antonio B.A."/>
            <person name="Baba T."/>
            <person name="Sakata K."/>
            <person name="Nagamura Y."/>
            <person name="Aoki H."/>
            <person name="Arikawa K."/>
            <person name="Arita K."/>
            <person name="Bito T."/>
            <person name="Chiden Y."/>
            <person name="Fujitsuka N."/>
            <person name="Fukunaka R."/>
            <person name="Hamada M."/>
            <person name="Harada C."/>
            <person name="Hayashi A."/>
            <person name="Hijishita S."/>
            <person name="Honda M."/>
            <person name="Hosokawa S."/>
            <person name="Ichikawa Y."/>
            <person name="Idonuma A."/>
            <person name="Iijima M."/>
            <person name="Ikeda M."/>
            <person name="Ikeno M."/>
            <person name="Ito K."/>
            <person name="Ito S."/>
            <person name="Ito T."/>
            <person name="Ito Y."/>
            <person name="Ito Y."/>
            <person name="Iwabuchi A."/>
            <person name="Kamiya K."/>
            <person name="Karasawa W."/>
            <person name="Kurita K."/>
            <person name="Katagiri S."/>
            <person name="Kikuta A."/>
            <person name="Kobayashi H."/>
            <person name="Kobayashi N."/>
            <person name="Machita K."/>
            <person name="Maehara T."/>
            <person name="Masukawa M."/>
            <person name="Mizubayashi T."/>
            <person name="Mukai Y."/>
            <person name="Nagasaki H."/>
            <person name="Nagata Y."/>
            <person name="Naito S."/>
            <person name="Nakashima M."/>
            <person name="Nakama Y."/>
            <person name="Nakamichi Y."/>
            <person name="Nakamura M."/>
            <person name="Meguro A."/>
            <person name="Negishi M."/>
            <person name="Ohta I."/>
            <person name="Ohta T."/>
            <person name="Okamoto M."/>
            <person name="Ono N."/>
            <person name="Saji S."/>
            <person name="Sakaguchi M."/>
            <person name="Sakai K."/>
            <person name="Shibata M."/>
            <person name="Shimokawa T."/>
            <person name="Song J."/>
            <person name="Takazaki Y."/>
            <person name="Terasawa K."/>
            <person name="Tsugane M."/>
            <person name="Tsuji K."/>
            <person name="Ueda S."/>
            <person name="Waki K."/>
            <person name="Yamagata H."/>
            <person name="Yamamoto M."/>
            <person name="Yamamoto S."/>
            <person name="Yamane H."/>
            <person name="Yoshiki S."/>
            <person name="Yoshihara R."/>
            <person name="Yukawa K."/>
            <person name="Zhong H."/>
            <person name="Yano M."/>
            <person name="Yuan Q."/>
            <person name="Ouyang S."/>
            <person name="Liu J."/>
            <person name="Jones K.M."/>
            <person name="Gansberger K."/>
            <person name="Moffat K."/>
            <person name="Hill J."/>
            <person name="Bera J."/>
            <person name="Fadrosh D."/>
            <person name="Jin S."/>
            <person name="Johri S."/>
            <person name="Kim M."/>
            <person name="Overton L."/>
            <person name="Reardon M."/>
            <person name="Tsitrin T."/>
            <person name="Vuong H."/>
            <person name="Weaver B."/>
            <person name="Ciecko A."/>
            <person name="Tallon L."/>
            <person name="Jackson J."/>
            <person name="Pai G."/>
            <person name="Aken S.V."/>
            <person name="Utterback T."/>
            <person name="Reidmuller S."/>
            <person name="Feldblyum T."/>
            <person name="Hsiao J."/>
            <person name="Zismann V."/>
            <person name="Iobst S."/>
            <person name="de Vazeille A.R."/>
            <person name="Buell C.R."/>
            <person name="Ying K."/>
            <person name="Li Y."/>
            <person name="Lu T."/>
            <person name="Huang Y."/>
            <person name="Zhao Q."/>
            <person name="Feng Q."/>
            <person name="Zhang L."/>
            <person name="Zhu J."/>
            <person name="Weng Q."/>
            <person name="Mu J."/>
            <person name="Lu Y."/>
            <person name="Fan D."/>
            <person name="Liu Y."/>
            <person name="Guan J."/>
            <person name="Zhang Y."/>
            <person name="Yu S."/>
            <person name="Liu X."/>
            <person name="Zhang Y."/>
            <person name="Hong G."/>
            <person name="Han B."/>
            <person name="Choisne N."/>
            <person name="Demange N."/>
            <person name="Orjeda G."/>
            <person name="Samain S."/>
            <person name="Cattolico L."/>
            <person name="Pelletier E."/>
            <person name="Couloux A."/>
            <person name="Segurens B."/>
            <person name="Wincker P."/>
            <person name="D'Hont A."/>
            <person name="Scarpelli C."/>
            <person name="Weissenbach J."/>
            <person name="Salanoubat M."/>
            <person name="Quetier F."/>
            <person name="Yu Y."/>
            <person name="Kim H.R."/>
            <person name="Rambo T."/>
            <person name="Currie J."/>
            <person name="Collura K."/>
            <person name="Luo M."/>
            <person name="Yang T."/>
            <person name="Ammiraju J.S.S."/>
            <person name="Engler F."/>
            <person name="Soderlund C."/>
            <person name="Wing R.A."/>
            <person name="Palmer L.E."/>
            <person name="de la Bastide M."/>
            <person name="Spiegel L."/>
            <person name="Nascimento L."/>
            <person name="Zutavern T."/>
            <person name="O'Shaughnessy A."/>
            <person name="Dike S."/>
            <person name="Dedhia N."/>
            <person name="Preston R."/>
            <person name="Balija V."/>
            <person name="McCombie W.R."/>
            <person name="Chow T."/>
            <person name="Chen H."/>
            <person name="Chung M."/>
            <person name="Chen C."/>
            <person name="Shaw J."/>
            <person name="Wu H."/>
            <person name="Hsiao K."/>
            <person name="Chao Y."/>
            <person name="Chu M."/>
            <person name="Cheng C."/>
            <person name="Hour A."/>
            <person name="Lee P."/>
            <person name="Lin S."/>
            <person name="Lin Y."/>
            <person name="Liou J."/>
            <person name="Liu S."/>
            <person name="Hsing Y."/>
            <person name="Raghuvanshi S."/>
            <person name="Mohanty A."/>
            <person name="Bharti A.K."/>
            <person name="Gaur A."/>
            <person name="Gupta V."/>
            <person name="Kumar D."/>
            <person name="Ravi V."/>
            <person name="Vij S."/>
            <person name="Kapur A."/>
            <person name="Khurana P."/>
            <person name="Khurana P."/>
            <person name="Khurana J.P."/>
            <person name="Tyagi A.K."/>
            <person name="Gaikwad K."/>
            <person name="Singh A."/>
            <person name="Dalal V."/>
            <person name="Srivastava S."/>
            <person name="Dixit A."/>
            <person name="Pal A.K."/>
            <person name="Ghazi I.A."/>
            <person name="Yadav M."/>
            <person name="Pandit A."/>
            <person name="Bhargava A."/>
            <person name="Sureshbabu K."/>
            <person name="Batra K."/>
            <person name="Sharma T.R."/>
            <person name="Mohapatra T."/>
            <person name="Singh N.K."/>
            <person name="Messing J."/>
            <person name="Nelson A.B."/>
            <person name="Fuks G."/>
            <person name="Kavchok S."/>
            <person name="Keizer G."/>
            <person name="Linton E."/>
            <person name="Llaca V."/>
            <person name="Song R."/>
            <person name="Tanyolac B."/>
            <person name="Young S."/>
            <person name="Ho-Il K."/>
            <person name="Hahn J.H."/>
            <person name="Sangsakoo G."/>
            <person name="Vanavichit A."/>
            <person name="de Mattos Luiz.A.T."/>
            <person name="Zimmer P.D."/>
            <person name="Malone G."/>
            <person name="Dellagostin O."/>
            <person name="de Oliveira A.C."/>
            <person name="Bevan M."/>
            <person name="Bancroft I."/>
            <person name="Minx P."/>
            <person name="Cordum H."/>
            <person name="Wilson R."/>
            <person name="Cheng Z."/>
            <person name="Jin W."/>
            <person name="Jiang J."/>
            <person name="Leong S.A."/>
            <person name="Iwama H."/>
            <person name="Gojobori T."/>
            <person name="Itoh T."/>
            <person name="Niimura Y."/>
            <person name="Fujii Y."/>
            <person name="Habara T."/>
            <person name="Sakai H."/>
            <person name="Sato Y."/>
            <person name="Wilson G."/>
            <person name="Kumar K."/>
            <person name="McCouch S."/>
            <person name="Juretic N."/>
            <person name="Hoen D."/>
            <person name="Wright S."/>
            <person name="Bruskiewich R."/>
            <person name="Bureau T."/>
            <person name="Miyao A."/>
            <person name="Hirochika H."/>
            <person name="Nishikawa T."/>
            <person name="Kadowaki K."/>
            <person name="Sugiura M."/>
            <person name="Burr B."/>
            <person name="Sasaki T."/>
        </authorList>
    </citation>
    <scope>NUCLEOTIDE SEQUENCE [LARGE SCALE GENOMIC DNA]</scope>
    <source>
        <strain evidence="3">cv. Nipponbare</strain>
    </source>
</reference>
<dbReference type="PaxDb" id="39947-A0A0P0VV84"/>
<organism evidence="2 3">
    <name type="scientific">Oryza sativa subsp. japonica</name>
    <name type="common">Rice</name>
    <dbReference type="NCBI Taxonomy" id="39947"/>
    <lineage>
        <taxon>Eukaryota</taxon>
        <taxon>Viridiplantae</taxon>
        <taxon>Streptophyta</taxon>
        <taxon>Embryophyta</taxon>
        <taxon>Tracheophyta</taxon>
        <taxon>Spermatophyta</taxon>
        <taxon>Magnoliopsida</taxon>
        <taxon>Liliopsida</taxon>
        <taxon>Poales</taxon>
        <taxon>Poaceae</taxon>
        <taxon>BOP clade</taxon>
        <taxon>Oryzoideae</taxon>
        <taxon>Oryzeae</taxon>
        <taxon>Oryzinae</taxon>
        <taxon>Oryza</taxon>
        <taxon>Oryza sativa</taxon>
    </lineage>
</organism>
<protein>
    <submittedName>
        <fullName evidence="2">Os03g0239900 protein</fullName>
    </submittedName>
</protein>
<keyword evidence="3" id="KW-1185">Reference proteome</keyword>
<feature type="region of interest" description="Disordered" evidence="1">
    <location>
        <begin position="53"/>
        <end position="89"/>
    </location>
</feature>
<accession>A0A0P0VV84</accession>
<reference evidence="2 3" key="3">
    <citation type="journal article" date="2013" name="Rice">
        <title>Improvement of the Oryza sativa Nipponbare reference genome using next generation sequence and optical map data.</title>
        <authorList>
            <person name="Kawahara Y."/>
            <person name="de la Bastide M."/>
            <person name="Hamilton J.P."/>
            <person name="Kanamori H."/>
            <person name="McCombie W.R."/>
            <person name="Ouyang S."/>
            <person name="Schwartz D.C."/>
            <person name="Tanaka T."/>
            <person name="Wu J."/>
            <person name="Zhou S."/>
            <person name="Childs K.L."/>
            <person name="Davidson R.M."/>
            <person name="Lin H."/>
            <person name="Quesada-Ocampo L."/>
            <person name="Vaillancourt B."/>
            <person name="Sakai H."/>
            <person name="Lee S.S."/>
            <person name="Kim J."/>
            <person name="Numa H."/>
            <person name="Itoh T."/>
            <person name="Buell C.R."/>
            <person name="Matsumoto T."/>
        </authorList>
    </citation>
    <scope>NUCLEOTIDE SEQUENCE [LARGE SCALE GENOMIC DNA]</scope>
    <source>
        <strain evidence="3">cv. Nipponbare</strain>
    </source>
</reference>
<evidence type="ECO:0000313" key="2">
    <source>
        <dbReference type="EMBL" id="BAS83183.1"/>
    </source>
</evidence>
<proteinExistence type="predicted"/>
<name>A0A0P0VV84_ORYSJ</name>